<dbReference type="GO" id="GO:0016226">
    <property type="term" value="P:iron-sulfur cluster assembly"/>
    <property type="evidence" value="ECO:0007669"/>
    <property type="project" value="InterPro"/>
</dbReference>
<evidence type="ECO:0000313" key="2">
    <source>
        <dbReference type="EMBL" id="QDU97248.1"/>
    </source>
</evidence>
<dbReference type="EMBL" id="CP036433">
    <property type="protein sequence ID" value="QDU97248.1"/>
    <property type="molecule type" value="Genomic_DNA"/>
</dbReference>
<feature type="domain" description="Core" evidence="1">
    <location>
        <begin position="1"/>
        <end position="106"/>
    </location>
</feature>
<dbReference type="PANTHER" id="PTHR43011">
    <property type="entry name" value="IRON-SULFUR CLUSTER ASSEMBLY 2 HOMOLOG, MITOCHONDRIAL"/>
    <property type="match status" value="1"/>
</dbReference>
<dbReference type="InterPro" id="IPR000361">
    <property type="entry name" value="ATAP_core_dom"/>
</dbReference>
<dbReference type="GO" id="GO:0051537">
    <property type="term" value="F:2 iron, 2 sulfur cluster binding"/>
    <property type="evidence" value="ECO:0007669"/>
    <property type="project" value="TreeGrafter"/>
</dbReference>
<dbReference type="AlphaFoldDB" id="A0A518DZI3"/>
<dbReference type="KEGG" id="lcre:Pla8534_50930"/>
<dbReference type="SUPFAM" id="SSF89360">
    <property type="entry name" value="HesB-like domain"/>
    <property type="match status" value="1"/>
</dbReference>
<dbReference type="GO" id="GO:0051539">
    <property type="term" value="F:4 iron, 4 sulfur cluster binding"/>
    <property type="evidence" value="ECO:0007669"/>
    <property type="project" value="TreeGrafter"/>
</dbReference>
<proteinExistence type="predicted"/>
<dbReference type="Pfam" id="PF01521">
    <property type="entry name" value="Fe-S_biosyn"/>
    <property type="match status" value="1"/>
</dbReference>
<dbReference type="InterPro" id="IPR017870">
    <property type="entry name" value="FeS_cluster_insertion_CS"/>
</dbReference>
<sequence>MAVILTEKAAAEVQKTMQEQSLNATTALRIAVAGGGCSGLEYQLSFDEVYDEEKDSRSEQHGVAVLVDRKSALHLDGTVIDYYDGIEKRGFKIENPNAVRSCGCGKSFSS</sequence>
<dbReference type="OrthoDB" id="9801228at2"/>
<evidence type="ECO:0000313" key="3">
    <source>
        <dbReference type="Proteomes" id="UP000317648"/>
    </source>
</evidence>
<dbReference type="Proteomes" id="UP000317648">
    <property type="component" value="Chromosome"/>
</dbReference>
<reference evidence="2 3" key="1">
    <citation type="submission" date="2019-02" db="EMBL/GenBank/DDBJ databases">
        <title>Deep-cultivation of Planctomycetes and their phenomic and genomic characterization uncovers novel biology.</title>
        <authorList>
            <person name="Wiegand S."/>
            <person name="Jogler M."/>
            <person name="Boedeker C."/>
            <person name="Pinto D."/>
            <person name="Vollmers J."/>
            <person name="Rivas-Marin E."/>
            <person name="Kohn T."/>
            <person name="Peeters S.H."/>
            <person name="Heuer A."/>
            <person name="Rast P."/>
            <person name="Oberbeckmann S."/>
            <person name="Bunk B."/>
            <person name="Jeske O."/>
            <person name="Meyerdierks A."/>
            <person name="Storesund J.E."/>
            <person name="Kallscheuer N."/>
            <person name="Luecker S."/>
            <person name="Lage O.M."/>
            <person name="Pohl T."/>
            <person name="Merkel B.J."/>
            <person name="Hornburger P."/>
            <person name="Mueller R.-W."/>
            <person name="Bruemmer F."/>
            <person name="Labrenz M."/>
            <person name="Spormann A.M."/>
            <person name="Op den Camp H."/>
            <person name="Overmann J."/>
            <person name="Amann R."/>
            <person name="Jetten M.S.M."/>
            <person name="Mascher T."/>
            <person name="Medema M.H."/>
            <person name="Devos D.P."/>
            <person name="Kaster A.-K."/>
            <person name="Ovreas L."/>
            <person name="Rohde M."/>
            <person name="Galperin M.Y."/>
            <person name="Jogler C."/>
        </authorList>
    </citation>
    <scope>NUCLEOTIDE SEQUENCE [LARGE SCALE GENOMIC DNA]</scope>
    <source>
        <strain evidence="2 3">Pla85_3_4</strain>
    </source>
</reference>
<name>A0A518DZI3_9BACT</name>
<keyword evidence="3" id="KW-1185">Reference proteome</keyword>
<protein>
    <submittedName>
        <fullName evidence="2">Iron-sulfur cluster insertion protein ErpA</fullName>
    </submittedName>
</protein>
<organism evidence="2 3">
    <name type="scientific">Lignipirellula cremea</name>
    <dbReference type="NCBI Taxonomy" id="2528010"/>
    <lineage>
        <taxon>Bacteria</taxon>
        <taxon>Pseudomonadati</taxon>
        <taxon>Planctomycetota</taxon>
        <taxon>Planctomycetia</taxon>
        <taxon>Pirellulales</taxon>
        <taxon>Pirellulaceae</taxon>
        <taxon>Lignipirellula</taxon>
    </lineage>
</organism>
<dbReference type="GO" id="GO:0005506">
    <property type="term" value="F:iron ion binding"/>
    <property type="evidence" value="ECO:0007669"/>
    <property type="project" value="TreeGrafter"/>
</dbReference>
<dbReference type="InterPro" id="IPR016092">
    <property type="entry name" value="ATAP"/>
</dbReference>
<gene>
    <name evidence="2" type="primary">erpA</name>
    <name evidence="2" type="ORF">Pla8534_50930</name>
</gene>
<accession>A0A518DZI3</accession>
<dbReference type="NCBIfam" id="TIGR00049">
    <property type="entry name" value="iron-sulfur cluster assembly accessory protein"/>
    <property type="match status" value="1"/>
</dbReference>
<dbReference type="PROSITE" id="PS01152">
    <property type="entry name" value="HESB"/>
    <property type="match status" value="1"/>
</dbReference>
<dbReference type="RefSeq" id="WP_145056034.1">
    <property type="nucleotide sequence ID" value="NZ_CP036433.1"/>
</dbReference>
<evidence type="ECO:0000259" key="1">
    <source>
        <dbReference type="Pfam" id="PF01521"/>
    </source>
</evidence>
<dbReference type="Gene3D" id="2.60.300.12">
    <property type="entry name" value="HesB-like domain"/>
    <property type="match status" value="1"/>
</dbReference>
<dbReference type="InterPro" id="IPR035903">
    <property type="entry name" value="HesB-like_dom_sf"/>
</dbReference>
<dbReference type="PANTHER" id="PTHR43011:SF1">
    <property type="entry name" value="IRON-SULFUR CLUSTER ASSEMBLY 2 HOMOLOG, MITOCHONDRIAL"/>
    <property type="match status" value="1"/>
</dbReference>